<feature type="region of interest" description="Disordered" evidence="1">
    <location>
        <begin position="26"/>
        <end position="53"/>
    </location>
</feature>
<gene>
    <name evidence="2" type="ORF">FOL47_002217</name>
</gene>
<evidence type="ECO:0000313" key="3">
    <source>
        <dbReference type="Proteomes" id="UP000591131"/>
    </source>
</evidence>
<dbReference type="Proteomes" id="UP000591131">
    <property type="component" value="Unassembled WGS sequence"/>
</dbReference>
<evidence type="ECO:0000313" key="2">
    <source>
        <dbReference type="EMBL" id="KAF4670099.1"/>
    </source>
</evidence>
<sequence>MQLGTGPAESPRSPFYISLRAHMLEGNGSRERETTEGIAGYSSEGNGSREREAKENFATHPGTPLAAGRCEHPMPCVCELQGPESVSMKGRGLLDLSVKVSGYAMLKGQRSLERSSKAVLYWQWDATFLRPRMPQLPHGSRTDAYRYNAGEKTVTLLLSSLVAEAWVNPGVPWSSLFFAKRF</sequence>
<keyword evidence="3" id="KW-1185">Reference proteome</keyword>
<dbReference type="AlphaFoldDB" id="A0A7J6MEU1"/>
<evidence type="ECO:0000256" key="1">
    <source>
        <dbReference type="SAM" id="MobiDB-lite"/>
    </source>
</evidence>
<organism evidence="2 3">
    <name type="scientific">Perkinsus chesapeaki</name>
    <name type="common">Clam parasite</name>
    <name type="synonym">Perkinsus andrewsi</name>
    <dbReference type="NCBI Taxonomy" id="330153"/>
    <lineage>
        <taxon>Eukaryota</taxon>
        <taxon>Sar</taxon>
        <taxon>Alveolata</taxon>
        <taxon>Perkinsozoa</taxon>
        <taxon>Perkinsea</taxon>
        <taxon>Perkinsida</taxon>
        <taxon>Perkinsidae</taxon>
        <taxon>Perkinsus</taxon>
    </lineage>
</organism>
<reference evidence="2 3" key="1">
    <citation type="submission" date="2020-04" db="EMBL/GenBank/DDBJ databases">
        <title>Perkinsus chesapeaki whole genome sequence.</title>
        <authorList>
            <person name="Bogema D.R."/>
        </authorList>
    </citation>
    <scope>NUCLEOTIDE SEQUENCE [LARGE SCALE GENOMIC DNA]</scope>
    <source>
        <strain evidence="2">ATCC PRA-425</strain>
    </source>
</reference>
<protein>
    <submittedName>
        <fullName evidence="2">Uncharacterized protein</fullName>
    </submittedName>
</protein>
<accession>A0A7J6MEU1</accession>
<name>A0A7J6MEU1_PERCH</name>
<dbReference type="EMBL" id="JAAPAO010000159">
    <property type="protein sequence ID" value="KAF4670099.1"/>
    <property type="molecule type" value="Genomic_DNA"/>
</dbReference>
<proteinExistence type="predicted"/>
<comment type="caution">
    <text evidence="2">The sequence shown here is derived from an EMBL/GenBank/DDBJ whole genome shotgun (WGS) entry which is preliminary data.</text>
</comment>